<dbReference type="EMBL" id="BPMT01000035">
    <property type="protein sequence ID" value="GIZ95203.1"/>
    <property type="molecule type" value="Genomic_DNA"/>
</dbReference>
<evidence type="ECO:0000313" key="3">
    <source>
        <dbReference type="Proteomes" id="UP000887212"/>
    </source>
</evidence>
<organism evidence="1 3">
    <name type="scientific">Aquipseudomonas alcaligenes</name>
    <name type="common">Pseudomonas alcaligenes</name>
    <dbReference type="NCBI Taxonomy" id="43263"/>
    <lineage>
        <taxon>Bacteria</taxon>
        <taxon>Pseudomonadati</taxon>
        <taxon>Pseudomonadota</taxon>
        <taxon>Gammaproteobacteria</taxon>
        <taxon>Pseudomonadales</taxon>
        <taxon>Pseudomonadaceae</taxon>
        <taxon>Aquipseudomonas</taxon>
    </lineage>
</organism>
<name>A0AA37CJZ6_AQUAC</name>
<dbReference type="Proteomes" id="UP000887212">
    <property type="component" value="Unassembled WGS sequence"/>
</dbReference>
<protein>
    <submittedName>
        <fullName evidence="1">Uncharacterized protein</fullName>
    </submittedName>
</protein>
<evidence type="ECO:0000313" key="4">
    <source>
        <dbReference type="Proteomes" id="UP000887228"/>
    </source>
</evidence>
<evidence type="ECO:0000313" key="1">
    <source>
        <dbReference type="EMBL" id="GIZ90807.1"/>
    </source>
</evidence>
<dbReference type="EMBL" id="BPMS01000035">
    <property type="protein sequence ID" value="GIZ90807.1"/>
    <property type="molecule type" value="Genomic_DNA"/>
</dbReference>
<gene>
    <name evidence="1" type="ORF">KAM435_41340</name>
    <name evidence="2" type="ORF">KAM436_41710</name>
</gene>
<dbReference type="Proteomes" id="UP000887228">
    <property type="component" value="Unassembled WGS sequence"/>
</dbReference>
<reference evidence="1 4" key="1">
    <citation type="submission" date="2021-07" db="EMBL/GenBank/DDBJ databases">
        <title>Whole genome sequencing of carbapenem-resistant Pseudomonas spp. isolated in Japan.</title>
        <authorList>
            <person name="Suzuki M."/>
            <person name="Maehana S."/>
            <person name="Kitasato H."/>
        </authorList>
    </citation>
    <scope>NUCLEOTIDE SEQUENCE</scope>
    <source>
        <strain evidence="1">KAM435</strain>
        <strain evidence="2 4">KAM436</strain>
    </source>
</reference>
<proteinExistence type="predicted"/>
<evidence type="ECO:0000313" key="2">
    <source>
        <dbReference type="EMBL" id="GIZ95203.1"/>
    </source>
</evidence>
<accession>A0AA37CJZ6</accession>
<dbReference type="AlphaFoldDB" id="A0AA37CJZ6"/>
<comment type="caution">
    <text evidence="1">The sequence shown here is derived from an EMBL/GenBank/DDBJ whole genome shotgun (WGS) entry which is preliminary data.</text>
</comment>
<sequence length="148" mass="16710">MKAQHLQNFNACLTDYLREVHCICPKCGGSAIITADSKCAIPWRPFDVKFTCPTCPYRAEWPHPSWKSIFESYNPSDGKEPYFGFNLLAVEQVGGRPLAILSPAHGRDIEYFVSASHRPSPANTKWSMISRLPTWVKLARNRAKDGLK</sequence>